<feature type="domain" description="Calcineurin-like phosphoesterase" evidence="3">
    <location>
        <begin position="3"/>
        <end position="140"/>
    </location>
</feature>
<dbReference type="Proteomes" id="UP000625079">
    <property type="component" value="Unassembled WGS sequence"/>
</dbReference>
<evidence type="ECO:0000259" key="3">
    <source>
        <dbReference type="Pfam" id="PF12850"/>
    </source>
</evidence>
<evidence type="ECO:0000313" key="6">
    <source>
        <dbReference type="Proteomes" id="UP000593880"/>
    </source>
</evidence>
<sequence length="159" mass="17201">MSRIGVISDTHGLLRPQVEQYLAGVTHIIHAGDIGAEHVLEGLRRIAPVTAIRGNVDVGGWADRYPAAETLRLGDHRFYILHDLAELKDKRPGAVDAVIYGHSHRASVRMDAGVLYLNPGSAGPRRFRLPITLATLDIGEGGELLPVIHTLDESPGRPA</sequence>
<dbReference type="GO" id="GO:0016787">
    <property type="term" value="F:hydrolase activity"/>
    <property type="evidence" value="ECO:0007669"/>
    <property type="project" value="UniProtKB-UniRule"/>
</dbReference>
<dbReference type="GO" id="GO:0046872">
    <property type="term" value="F:metal ion binding"/>
    <property type="evidence" value="ECO:0007669"/>
    <property type="project" value="UniProtKB-KW"/>
</dbReference>
<evidence type="ECO:0000256" key="1">
    <source>
        <dbReference type="ARBA" id="ARBA00008950"/>
    </source>
</evidence>
<dbReference type="EMBL" id="CP030057">
    <property type="protein sequence ID" value="QOZ58775.1"/>
    <property type="molecule type" value="Genomic_DNA"/>
</dbReference>
<comment type="cofactor">
    <cofactor evidence="2">
        <name>a divalent metal cation</name>
        <dbReference type="ChEBI" id="CHEBI:60240"/>
    </cofactor>
</comment>
<reference evidence="4" key="3">
    <citation type="submission" date="2022-12" db="EMBL/GenBank/DDBJ databases">
        <authorList>
            <person name="Sun Q."/>
            <person name="Zhou Y."/>
        </authorList>
    </citation>
    <scope>NUCLEOTIDE SEQUENCE</scope>
    <source>
        <strain evidence="4">CGMCC 1.15034</strain>
    </source>
</reference>
<name>A0A410V252_9BRAD</name>
<dbReference type="InterPro" id="IPR000979">
    <property type="entry name" value="Phosphodiesterase_MJ0936/Vps29"/>
</dbReference>
<dbReference type="PANTHER" id="PTHR11124">
    <property type="entry name" value="VACUOLAR SORTING PROTEIN VPS29"/>
    <property type="match status" value="1"/>
</dbReference>
<dbReference type="SUPFAM" id="SSF56300">
    <property type="entry name" value="Metallo-dependent phosphatases"/>
    <property type="match status" value="1"/>
</dbReference>
<dbReference type="InterPro" id="IPR024654">
    <property type="entry name" value="Calcineurin-like_PHP_lpxH"/>
</dbReference>
<dbReference type="EMBL" id="BMHC01000001">
    <property type="protein sequence ID" value="GGI19701.1"/>
    <property type="molecule type" value="Genomic_DNA"/>
</dbReference>
<reference evidence="5 6" key="2">
    <citation type="submission" date="2018-06" db="EMBL/GenBank/DDBJ databases">
        <title>Comparative genomics of rhizobia nodulating Arachis hypogaea in China.</title>
        <authorList>
            <person name="Li Y."/>
        </authorList>
    </citation>
    <scope>NUCLEOTIDE SEQUENCE [LARGE SCALE GENOMIC DNA]</scope>
    <source>
        <strain evidence="5 6">CCBAU 51658</strain>
    </source>
</reference>
<reference evidence="4" key="1">
    <citation type="journal article" date="2014" name="Int. J. Syst. Evol. Microbiol.">
        <title>Complete genome sequence of Corynebacterium casei LMG S-19264T (=DSM 44701T), isolated from a smear-ripened cheese.</title>
        <authorList>
            <consortium name="US DOE Joint Genome Institute (JGI-PGF)"/>
            <person name="Walter F."/>
            <person name="Albersmeier A."/>
            <person name="Kalinowski J."/>
            <person name="Ruckert C."/>
        </authorList>
    </citation>
    <scope>NUCLEOTIDE SEQUENCE</scope>
    <source>
        <strain evidence="4">CGMCC 1.15034</strain>
    </source>
</reference>
<evidence type="ECO:0000313" key="7">
    <source>
        <dbReference type="Proteomes" id="UP000625079"/>
    </source>
</evidence>
<dbReference type="InterPro" id="IPR029052">
    <property type="entry name" value="Metallo-depent_PP-like"/>
</dbReference>
<dbReference type="OrthoDB" id="9785951at2"/>
<dbReference type="Gene3D" id="3.60.21.10">
    <property type="match status" value="1"/>
</dbReference>
<dbReference type="Pfam" id="PF12850">
    <property type="entry name" value="Metallophos_2"/>
    <property type="match status" value="1"/>
</dbReference>
<dbReference type="EC" id="3.1.4.-" evidence="2"/>
<protein>
    <recommendedName>
        <fullName evidence="2">Phosphoesterase</fullName>
        <ecNumber evidence="2">3.1.4.-</ecNumber>
    </recommendedName>
</protein>
<accession>A0A410V252</accession>
<dbReference type="Proteomes" id="UP000593880">
    <property type="component" value="Chromosome"/>
</dbReference>
<evidence type="ECO:0000313" key="5">
    <source>
        <dbReference type="EMBL" id="QOZ58775.1"/>
    </source>
</evidence>
<evidence type="ECO:0000313" key="4">
    <source>
        <dbReference type="EMBL" id="GGI19701.1"/>
    </source>
</evidence>
<dbReference type="NCBIfam" id="TIGR00040">
    <property type="entry name" value="yfcE"/>
    <property type="match status" value="1"/>
</dbReference>
<comment type="similarity">
    <text evidence="1 2">Belongs to the metallophosphoesterase superfamily. YfcE family.</text>
</comment>
<dbReference type="RefSeq" id="WP_128964394.1">
    <property type="nucleotide sequence ID" value="NZ_BMHC01000001.1"/>
</dbReference>
<evidence type="ECO:0000256" key="2">
    <source>
        <dbReference type="RuleBase" id="RU362039"/>
    </source>
</evidence>
<proteinExistence type="inferred from homology"/>
<dbReference type="AlphaFoldDB" id="A0A410V252"/>
<gene>
    <name evidence="4" type="ORF">GCM10010987_05670</name>
    <name evidence="5" type="ORF">XH86_08535</name>
</gene>
<keyword evidence="6" id="KW-1185">Reference proteome</keyword>
<organism evidence="4 7">
    <name type="scientific">Bradyrhizobium guangdongense</name>
    <dbReference type="NCBI Taxonomy" id="1325090"/>
    <lineage>
        <taxon>Bacteria</taxon>
        <taxon>Pseudomonadati</taxon>
        <taxon>Pseudomonadota</taxon>
        <taxon>Alphaproteobacteria</taxon>
        <taxon>Hyphomicrobiales</taxon>
        <taxon>Nitrobacteraceae</taxon>
        <taxon>Bradyrhizobium</taxon>
    </lineage>
</organism>
<keyword evidence="2" id="KW-0479">Metal-binding</keyword>